<name>A0A0R1H932_9LACO</name>
<protein>
    <submittedName>
        <fullName evidence="1">Uncharacterized protein</fullName>
    </submittedName>
</protein>
<dbReference type="PATRIC" id="fig|1423726.3.peg.1393"/>
<keyword evidence="2" id="KW-1185">Reference proteome</keyword>
<reference evidence="1 2" key="1">
    <citation type="journal article" date="2015" name="Genome Announc.">
        <title>Expanding the biotechnology potential of lactobacilli through comparative genomics of 213 strains and associated genera.</title>
        <authorList>
            <person name="Sun Z."/>
            <person name="Harris H.M."/>
            <person name="McCann A."/>
            <person name="Guo C."/>
            <person name="Argimon S."/>
            <person name="Zhang W."/>
            <person name="Yang X."/>
            <person name="Jeffery I.B."/>
            <person name="Cooney J.C."/>
            <person name="Kagawa T.F."/>
            <person name="Liu W."/>
            <person name="Song Y."/>
            <person name="Salvetti E."/>
            <person name="Wrobel A."/>
            <person name="Rasinkangas P."/>
            <person name="Parkhill J."/>
            <person name="Rea M.C."/>
            <person name="O'Sullivan O."/>
            <person name="Ritari J."/>
            <person name="Douillard F.P."/>
            <person name="Paul Ross R."/>
            <person name="Yang R."/>
            <person name="Briner A.E."/>
            <person name="Felis G.E."/>
            <person name="de Vos W.M."/>
            <person name="Barrangou R."/>
            <person name="Klaenhammer T.R."/>
            <person name="Caufield P.W."/>
            <person name="Cui Y."/>
            <person name="Zhang H."/>
            <person name="O'Toole P.W."/>
        </authorList>
    </citation>
    <scope>NUCLEOTIDE SEQUENCE [LARGE SCALE GENOMIC DNA]</scope>
    <source>
        <strain evidence="1 2">DSM 20003</strain>
    </source>
</reference>
<comment type="caution">
    <text evidence="1">The sequence shown here is derived from an EMBL/GenBank/DDBJ whole genome shotgun (WGS) entry which is preliminary data.</text>
</comment>
<gene>
    <name evidence="1" type="ORF">FC07_GL001347</name>
</gene>
<accession>A0A0R1H932</accession>
<dbReference type="AlphaFoldDB" id="A0A0R1H932"/>
<evidence type="ECO:0000313" key="2">
    <source>
        <dbReference type="Proteomes" id="UP000051461"/>
    </source>
</evidence>
<dbReference type="EMBL" id="AZDA01000021">
    <property type="protein sequence ID" value="KRK40146.1"/>
    <property type="molecule type" value="Genomic_DNA"/>
</dbReference>
<proteinExistence type="predicted"/>
<organism evidence="1 2">
    <name type="scientific">Loigolactobacillus bifermentans DSM 20003</name>
    <dbReference type="NCBI Taxonomy" id="1423726"/>
    <lineage>
        <taxon>Bacteria</taxon>
        <taxon>Bacillati</taxon>
        <taxon>Bacillota</taxon>
        <taxon>Bacilli</taxon>
        <taxon>Lactobacillales</taxon>
        <taxon>Lactobacillaceae</taxon>
        <taxon>Loigolactobacillus</taxon>
    </lineage>
</organism>
<sequence>MHPEADFDLEVRKQPTDQAAYTMGKMNYKYHHDAFASFIFKIFPKINLLEIHDLQKALNHFIP</sequence>
<evidence type="ECO:0000313" key="1">
    <source>
        <dbReference type="EMBL" id="KRK40146.1"/>
    </source>
</evidence>
<dbReference type="Proteomes" id="UP000051461">
    <property type="component" value="Unassembled WGS sequence"/>
</dbReference>